<dbReference type="PROSITE" id="PS50113">
    <property type="entry name" value="PAC"/>
    <property type="match status" value="1"/>
</dbReference>
<dbReference type="Proteomes" id="UP001575622">
    <property type="component" value="Unassembled WGS sequence"/>
</dbReference>
<dbReference type="CDD" id="cd00130">
    <property type="entry name" value="PAS"/>
    <property type="match status" value="1"/>
</dbReference>
<dbReference type="PROSITE" id="PS50112">
    <property type="entry name" value="PAS"/>
    <property type="match status" value="1"/>
</dbReference>
<dbReference type="Gene3D" id="3.30.565.10">
    <property type="entry name" value="Histidine kinase-like ATPase, C-terminal domain"/>
    <property type="match status" value="1"/>
</dbReference>
<dbReference type="InterPro" id="IPR003594">
    <property type="entry name" value="HATPase_dom"/>
</dbReference>
<feature type="domain" description="Histidine kinase" evidence="10">
    <location>
        <begin position="399"/>
        <end position="619"/>
    </location>
</feature>
<sequence length="628" mass="69683">MEYLHGTYSIPLVLLSVFISICSSYCALDLSERMPKLCGRAKSLWMVLGSVIMGLGIWSMHFIGMLALHLPVDVRYHSLYLVLSILLPIGAAWAPLSAISGDAPTRRQSLAGFLWMGLAIAGMHYTGMAAMQIPGMITYNPYWIGVSLLIAFGASFVAFRWAFVYRKIHEGRPPSFSAKCITAALLGFAIAGMHYSGMQAANFQVNGALRHGAGEALQGLDDMLLASWIGAAALIVLLLFAFSQFLERRFAQRLADGNKQRYDSVFEHNPDMVCLFDLSGRVLRANPAAERISGYSREHFVSQPFTRFMNRRDSMKIRACFAQVLEGTPQTLECSIRHRDGRTVHLSTTIVPMMEDGMIVDIYTISKDITVQKKTERQLIEAKLEAERAARVKSEFLAVMSHEVRTPLNGVIGMSELLLESELNEEQREYVKIIGKSGKALLSVINDVLDFSKIESGKVNIKNEPFHLAECLQETLRLFTPQIRHRALELNVYSDSAVPEFLIGDEVRLKQVLINLIGNAVKFTEQGGIEVRIRQVCRRGEQLELEFAVRDTGIGIPAKAIPDLFQPFYQLDATARKHGGTGLGLAISKKLVELMGGSIRAESSPGNGAVFVFTIQVRCTEDKMAARL</sequence>
<dbReference type="EMBL" id="JBHDLN010000008">
    <property type="protein sequence ID" value="MFB0843917.1"/>
    <property type="molecule type" value="Genomic_DNA"/>
</dbReference>
<keyword evidence="3" id="KW-0597">Phosphoprotein</keyword>
<evidence type="ECO:0000256" key="6">
    <source>
        <dbReference type="ARBA" id="ARBA00022777"/>
    </source>
</evidence>
<dbReference type="PANTHER" id="PTHR43047:SF64">
    <property type="entry name" value="HISTIDINE KINASE CONTAINING CHEY-HOMOLOGOUS RECEIVER DOMAIN AND PAS DOMAIN-RELATED"/>
    <property type="match status" value="1"/>
</dbReference>
<dbReference type="CDD" id="cd16922">
    <property type="entry name" value="HATPase_EvgS-ArcB-TorS-like"/>
    <property type="match status" value="1"/>
</dbReference>
<protein>
    <recommendedName>
        <fullName evidence="2">histidine kinase</fullName>
        <ecNumber evidence="2">2.7.13.3</ecNumber>
    </recommendedName>
</protein>
<evidence type="ECO:0000256" key="9">
    <source>
        <dbReference type="PROSITE-ProRule" id="PRU00244"/>
    </source>
</evidence>
<dbReference type="CDD" id="cd00082">
    <property type="entry name" value="HisKA"/>
    <property type="match status" value="1"/>
</dbReference>
<gene>
    <name evidence="14" type="ORF">ACEU3E_17175</name>
</gene>
<evidence type="ECO:0000256" key="3">
    <source>
        <dbReference type="ARBA" id="ARBA00022553"/>
    </source>
</evidence>
<dbReference type="InterPro" id="IPR013656">
    <property type="entry name" value="PAS_4"/>
</dbReference>
<evidence type="ECO:0000256" key="8">
    <source>
        <dbReference type="ARBA" id="ARBA00023012"/>
    </source>
</evidence>
<reference evidence="14 15" key="1">
    <citation type="submission" date="2024-09" db="EMBL/GenBank/DDBJ databases">
        <authorList>
            <person name="Makale K.P.P."/>
            <person name="Makhzoum A."/>
            <person name="Rantong G."/>
            <person name="Rahube T.O."/>
        </authorList>
    </citation>
    <scope>NUCLEOTIDE SEQUENCE [LARGE SCALE GENOMIC DNA]</scope>
    <source>
        <strain evidence="14 15">KM_D13</strain>
    </source>
</reference>
<feature type="domain" description="MHYT" evidence="13">
    <location>
        <begin position="8"/>
        <end position="204"/>
    </location>
</feature>
<dbReference type="SMART" id="SM00388">
    <property type="entry name" value="HisKA"/>
    <property type="match status" value="1"/>
</dbReference>
<dbReference type="InterPro" id="IPR000014">
    <property type="entry name" value="PAS"/>
</dbReference>
<dbReference type="SMART" id="SM00387">
    <property type="entry name" value="HATPase_c"/>
    <property type="match status" value="1"/>
</dbReference>
<keyword evidence="9" id="KW-0812">Transmembrane</keyword>
<comment type="caution">
    <text evidence="14">The sequence shown here is derived from an EMBL/GenBank/DDBJ whole genome shotgun (WGS) entry which is preliminary data.</text>
</comment>
<evidence type="ECO:0000256" key="7">
    <source>
        <dbReference type="ARBA" id="ARBA00022840"/>
    </source>
</evidence>
<dbReference type="EC" id="2.7.13.3" evidence="2"/>
<dbReference type="PROSITE" id="PS50924">
    <property type="entry name" value="MHYT"/>
    <property type="match status" value="1"/>
</dbReference>
<evidence type="ECO:0000313" key="15">
    <source>
        <dbReference type="Proteomes" id="UP001575622"/>
    </source>
</evidence>
<dbReference type="Pfam" id="PF08448">
    <property type="entry name" value="PAS_4"/>
    <property type="match status" value="1"/>
</dbReference>
<dbReference type="SUPFAM" id="SSF47384">
    <property type="entry name" value="Homodimeric domain of signal transducing histidine kinase"/>
    <property type="match status" value="1"/>
</dbReference>
<dbReference type="PRINTS" id="PR00344">
    <property type="entry name" value="BCTRLSENSOR"/>
</dbReference>
<dbReference type="InterPro" id="IPR003661">
    <property type="entry name" value="HisK_dim/P_dom"/>
</dbReference>
<keyword evidence="7" id="KW-0067">ATP-binding</keyword>
<comment type="catalytic activity">
    <reaction evidence="1">
        <text>ATP + protein L-histidine = ADP + protein N-phospho-L-histidine.</text>
        <dbReference type="EC" id="2.7.13.3"/>
    </reaction>
</comment>
<organism evidence="14 15">
    <name type="scientific">Paenibacillus oleatilyticus</name>
    <dbReference type="NCBI Taxonomy" id="2594886"/>
    <lineage>
        <taxon>Bacteria</taxon>
        <taxon>Bacillati</taxon>
        <taxon>Bacillota</taxon>
        <taxon>Bacilli</taxon>
        <taxon>Bacillales</taxon>
        <taxon>Paenibacillaceae</taxon>
        <taxon>Paenibacillus</taxon>
    </lineage>
</organism>
<keyword evidence="5" id="KW-0547">Nucleotide-binding</keyword>
<evidence type="ECO:0000313" key="14">
    <source>
        <dbReference type="EMBL" id="MFB0843917.1"/>
    </source>
</evidence>
<dbReference type="InterPro" id="IPR004358">
    <property type="entry name" value="Sig_transdc_His_kin-like_C"/>
</dbReference>
<keyword evidence="6" id="KW-0418">Kinase</keyword>
<dbReference type="InterPro" id="IPR036097">
    <property type="entry name" value="HisK_dim/P_sf"/>
</dbReference>
<evidence type="ECO:0000256" key="2">
    <source>
        <dbReference type="ARBA" id="ARBA00012438"/>
    </source>
</evidence>
<dbReference type="RefSeq" id="WP_373953264.1">
    <property type="nucleotide sequence ID" value="NZ_JBHDLN010000008.1"/>
</dbReference>
<feature type="transmembrane region" description="Helical" evidence="9">
    <location>
        <begin position="225"/>
        <end position="246"/>
    </location>
</feature>
<keyword evidence="9" id="KW-0472">Membrane</keyword>
<dbReference type="Pfam" id="PF00512">
    <property type="entry name" value="HisKA"/>
    <property type="match status" value="1"/>
</dbReference>
<dbReference type="NCBIfam" id="TIGR00229">
    <property type="entry name" value="sensory_box"/>
    <property type="match status" value="1"/>
</dbReference>
<evidence type="ECO:0000256" key="5">
    <source>
        <dbReference type="ARBA" id="ARBA00022741"/>
    </source>
</evidence>
<evidence type="ECO:0000259" key="11">
    <source>
        <dbReference type="PROSITE" id="PS50112"/>
    </source>
</evidence>
<keyword evidence="15" id="KW-1185">Reference proteome</keyword>
<keyword evidence="4" id="KW-0808">Transferase</keyword>
<feature type="domain" description="PAS" evidence="11">
    <location>
        <begin position="258"/>
        <end position="328"/>
    </location>
</feature>
<dbReference type="Pfam" id="PF02518">
    <property type="entry name" value="HATPase_c"/>
    <property type="match status" value="1"/>
</dbReference>
<dbReference type="Pfam" id="PF03707">
    <property type="entry name" value="MHYT"/>
    <property type="match status" value="2"/>
</dbReference>
<dbReference type="SUPFAM" id="SSF55785">
    <property type="entry name" value="PYP-like sensor domain (PAS domain)"/>
    <property type="match status" value="1"/>
</dbReference>
<dbReference type="InterPro" id="IPR035965">
    <property type="entry name" value="PAS-like_dom_sf"/>
</dbReference>
<feature type="transmembrane region" description="Helical" evidence="9">
    <location>
        <begin position="142"/>
        <end position="164"/>
    </location>
</feature>
<keyword evidence="9" id="KW-1133">Transmembrane helix</keyword>
<name>A0ABV4V1F2_9BACL</name>
<feature type="transmembrane region" description="Helical" evidence="9">
    <location>
        <begin position="176"/>
        <end position="195"/>
    </location>
</feature>
<dbReference type="InterPro" id="IPR005330">
    <property type="entry name" value="MHYT_dom"/>
</dbReference>
<accession>A0ABV4V1F2</accession>
<dbReference type="InterPro" id="IPR005467">
    <property type="entry name" value="His_kinase_dom"/>
</dbReference>
<dbReference type="Gene3D" id="3.30.450.20">
    <property type="entry name" value="PAS domain"/>
    <property type="match status" value="1"/>
</dbReference>
<dbReference type="SUPFAM" id="SSF55874">
    <property type="entry name" value="ATPase domain of HSP90 chaperone/DNA topoisomerase II/histidine kinase"/>
    <property type="match status" value="1"/>
</dbReference>
<dbReference type="PROSITE" id="PS50109">
    <property type="entry name" value="HIS_KIN"/>
    <property type="match status" value="1"/>
</dbReference>
<feature type="transmembrane region" description="Helical" evidence="9">
    <location>
        <begin position="43"/>
        <end position="67"/>
    </location>
</feature>
<dbReference type="SMART" id="SM00091">
    <property type="entry name" value="PAS"/>
    <property type="match status" value="1"/>
</dbReference>
<dbReference type="Gene3D" id="1.10.287.130">
    <property type="match status" value="1"/>
</dbReference>
<feature type="domain" description="PAC" evidence="12">
    <location>
        <begin position="330"/>
        <end position="381"/>
    </location>
</feature>
<dbReference type="InterPro" id="IPR000700">
    <property type="entry name" value="PAS-assoc_C"/>
</dbReference>
<dbReference type="InterPro" id="IPR036890">
    <property type="entry name" value="HATPase_C_sf"/>
</dbReference>
<keyword evidence="8" id="KW-0902">Two-component regulatory system</keyword>
<dbReference type="PANTHER" id="PTHR43047">
    <property type="entry name" value="TWO-COMPONENT HISTIDINE PROTEIN KINASE"/>
    <property type="match status" value="1"/>
</dbReference>
<evidence type="ECO:0000256" key="4">
    <source>
        <dbReference type="ARBA" id="ARBA00022679"/>
    </source>
</evidence>
<feature type="transmembrane region" description="Helical" evidence="9">
    <location>
        <begin position="12"/>
        <end position="31"/>
    </location>
</feature>
<evidence type="ECO:0000256" key="1">
    <source>
        <dbReference type="ARBA" id="ARBA00000085"/>
    </source>
</evidence>
<feature type="transmembrane region" description="Helical" evidence="9">
    <location>
        <begin position="79"/>
        <end position="98"/>
    </location>
</feature>
<evidence type="ECO:0000259" key="10">
    <source>
        <dbReference type="PROSITE" id="PS50109"/>
    </source>
</evidence>
<evidence type="ECO:0000259" key="13">
    <source>
        <dbReference type="PROSITE" id="PS50924"/>
    </source>
</evidence>
<evidence type="ECO:0000259" key="12">
    <source>
        <dbReference type="PROSITE" id="PS50113"/>
    </source>
</evidence>
<feature type="transmembrane region" description="Helical" evidence="9">
    <location>
        <begin position="110"/>
        <end position="130"/>
    </location>
</feature>
<proteinExistence type="predicted"/>